<evidence type="ECO:0000313" key="6">
    <source>
        <dbReference type="Proteomes" id="UP001159428"/>
    </source>
</evidence>
<feature type="compositionally biased region" description="Polar residues" evidence="3">
    <location>
        <begin position="838"/>
        <end position="856"/>
    </location>
</feature>
<feature type="region of interest" description="Disordered" evidence="3">
    <location>
        <begin position="649"/>
        <end position="719"/>
    </location>
</feature>
<feature type="region of interest" description="Disordered" evidence="3">
    <location>
        <begin position="960"/>
        <end position="986"/>
    </location>
</feature>
<dbReference type="GO" id="GO:0003729">
    <property type="term" value="F:mRNA binding"/>
    <property type="evidence" value="ECO:0007669"/>
    <property type="project" value="TreeGrafter"/>
</dbReference>
<evidence type="ECO:0000313" key="5">
    <source>
        <dbReference type="EMBL" id="CAH3125750.1"/>
    </source>
</evidence>
<keyword evidence="1 2" id="KW-0694">RNA-binding</keyword>
<dbReference type="Proteomes" id="UP001159428">
    <property type="component" value="Unassembled WGS sequence"/>
</dbReference>
<feature type="compositionally biased region" description="Low complexity" evidence="3">
    <location>
        <begin position="804"/>
        <end position="815"/>
    </location>
</feature>
<dbReference type="PANTHER" id="PTHR48025">
    <property type="entry name" value="OS02G0815200 PROTEIN"/>
    <property type="match status" value="1"/>
</dbReference>
<evidence type="ECO:0000256" key="3">
    <source>
        <dbReference type="SAM" id="MobiDB-lite"/>
    </source>
</evidence>
<sequence length="1109" mass="123078">MPTLDDIIEGATDKSKRQLQEALLGLLKGNPDILDLVTKSKTKTLQDKNEITARCANEQDAQLQRSSSLSHPELENQLNRSPRPRYQWQLSDSDDGIDSTWTATTKHMSPRELSKWRKELYSIYTGYLPCDITKKELVQLFGEVGNVQDVHLQPSRGGNYTYGFIRYCTLDECRDAIAMLHGRLLGNSTITVEYASETKGRMSCDDPDDVPHGKRDRLLRDDFPRPEQYRSMSEGESQEKMVLWKLRCSARRQKTSSTGNMMDTQECDKEESLINALQEIVKKVSSLPGDTLASPCGSEGTPCSPWIMKEINGGGEHHMSNQQSVATHFTEEGLQSRRIYEHNVTNGTNTECLRSMELTNHQEVFQYTDSQLISGRPCEADALHSRNSTLTLSPLKRYDSVGSPGMRVSQGRYFSPSSSDETSSPGRYTSPIGQDFTPSPTIYTSPSCPDVTPSPRRGDTSLSEVETSGSFSFGSLSLKKPLRQDCNNCHEEITSNVLNSSHAGSTPSPCHSCASSLNGMELCSFESDRHYNELGPETSGESPVSFKVPHQDQTGAAVTTINGEVVQDFKGVSPRHDQIKVHDTFVQIGKESDSVPTKTPPVQCLPREHPLEVEKNTYPASLKPLSPNNATVPLSSVPALLPAELVSPAGSSTVGPHVSPPIDPGSGSDPPTGATASCTPEPVSSSNSSTVRPLMKQQLFSNPSHGPHGPHGPPQRIQPMPVSMASRFQHPDFPRHQSGNLPFLPPAVFNPGMFPGWNADAFLQQQLLASRLPFGPPFYAGMRVIQPNSPVSLPLQELRTSLGRSNRGAAGRGRSFAPRFPNANLGNIRTRGEIENSELPSTTNLQETSSVRNTSDTPEDYTPTLSQNQKTKLESANIDPLPLFKSTPYCSRNKIDEETSLTQSPGSSNSPPDGSCFDGLAKESGEGTEFRRFTHVRQEADDQGRFNAKDVKRVSSSSGILESLENEMQNSDVKSLSPSKMTQSELRLKEQKNELKRIVCENETMRRNIDWTKSRGMAGNREEESQLKEEISVKEFFLQKEKEIFVLRNQEQELLFEREKLEAAFDQQLKKQLETEQKIGKTENKIHLAKLENELLRLYQDLYGYTVIY</sequence>
<protein>
    <recommendedName>
        <fullName evidence="4">RRM domain-containing protein</fullName>
    </recommendedName>
</protein>
<comment type="caution">
    <text evidence="5">The sequence shown here is derived from an EMBL/GenBank/DDBJ whole genome shotgun (WGS) entry which is preliminary data.</text>
</comment>
<feature type="compositionally biased region" description="Polar residues" evidence="3">
    <location>
        <begin position="436"/>
        <end position="447"/>
    </location>
</feature>
<proteinExistence type="predicted"/>
<organism evidence="5 6">
    <name type="scientific">Pocillopora meandrina</name>
    <dbReference type="NCBI Taxonomy" id="46732"/>
    <lineage>
        <taxon>Eukaryota</taxon>
        <taxon>Metazoa</taxon>
        <taxon>Cnidaria</taxon>
        <taxon>Anthozoa</taxon>
        <taxon>Hexacorallia</taxon>
        <taxon>Scleractinia</taxon>
        <taxon>Astrocoeniina</taxon>
        <taxon>Pocilloporidae</taxon>
        <taxon>Pocillopora</taxon>
    </lineage>
</organism>
<dbReference type="CDD" id="cd00590">
    <property type="entry name" value="RRM_SF"/>
    <property type="match status" value="1"/>
</dbReference>
<feature type="region of interest" description="Disordered" evidence="3">
    <location>
        <begin position="395"/>
        <end position="467"/>
    </location>
</feature>
<dbReference type="InterPro" id="IPR050502">
    <property type="entry name" value="Euk_RNA-bind_prot"/>
</dbReference>
<feature type="compositionally biased region" description="Low complexity" evidence="3">
    <location>
        <begin position="904"/>
        <end position="915"/>
    </location>
</feature>
<dbReference type="InterPro" id="IPR000504">
    <property type="entry name" value="RRM_dom"/>
</dbReference>
<dbReference type="SMART" id="SM00360">
    <property type="entry name" value="RRM"/>
    <property type="match status" value="1"/>
</dbReference>
<reference evidence="5 6" key="1">
    <citation type="submission" date="2022-05" db="EMBL/GenBank/DDBJ databases">
        <authorList>
            <consortium name="Genoscope - CEA"/>
            <person name="William W."/>
        </authorList>
    </citation>
    <scope>NUCLEOTIDE SEQUENCE [LARGE SCALE GENOMIC DNA]</scope>
</reference>
<keyword evidence="6" id="KW-1185">Reference proteome</keyword>
<dbReference type="PANTHER" id="PTHR48025:SF1">
    <property type="entry name" value="RRM DOMAIN-CONTAINING PROTEIN"/>
    <property type="match status" value="1"/>
</dbReference>
<feature type="compositionally biased region" description="Polar residues" evidence="3">
    <location>
        <begin position="674"/>
        <end position="691"/>
    </location>
</feature>
<evidence type="ECO:0000259" key="4">
    <source>
        <dbReference type="PROSITE" id="PS50102"/>
    </source>
</evidence>
<feature type="domain" description="RRM" evidence="4">
    <location>
        <begin position="121"/>
        <end position="197"/>
    </location>
</feature>
<dbReference type="EMBL" id="CALNXJ010000021">
    <property type="protein sequence ID" value="CAH3125750.1"/>
    <property type="molecule type" value="Genomic_DNA"/>
</dbReference>
<dbReference type="Pfam" id="PF00076">
    <property type="entry name" value="RRM_1"/>
    <property type="match status" value="1"/>
</dbReference>
<feature type="region of interest" description="Disordered" evidence="3">
    <location>
        <begin position="804"/>
        <end position="924"/>
    </location>
</feature>
<evidence type="ECO:0000256" key="2">
    <source>
        <dbReference type="PROSITE-ProRule" id="PRU00176"/>
    </source>
</evidence>
<feature type="region of interest" description="Disordered" evidence="3">
    <location>
        <begin position="62"/>
        <end position="91"/>
    </location>
</feature>
<dbReference type="SUPFAM" id="SSF54928">
    <property type="entry name" value="RNA-binding domain, RBD"/>
    <property type="match status" value="1"/>
</dbReference>
<dbReference type="PROSITE" id="PS50102">
    <property type="entry name" value="RRM"/>
    <property type="match status" value="1"/>
</dbReference>
<dbReference type="InterPro" id="IPR035979">
    <property type="entry name" value="RBD_domain_sf"/>
</dbReference>
<dbReference type="InterPro" id="IPR012677">
    <property type="entry name" value="Nucleotide-bd_a/b_plait_sf"/>
</dbReference>
<name>A0AAU9WU44_9CNID</name>
<feature type="compositionally biased region" description="Polar residues" evidence="3">
    <location>
        <begin position="960"/>
        <end position="985"/>
    </location>
</feature>
<evidence type="ECO:0000256" key="1">
    <source>
        <dbReference type="ARBA" id="ARBA00022884"/>
    </source>
</evidence>
<feature type="compositionally biased region" description="Polar residues" evidence="3">
    <location>
        <begin position="62"/>
        <end position="80"/>
    </location>
</feature>
<gene>
    <name evidence="5" type="ORF">PMEA_00012259</name>
</gene>
<feature type="region of interest" description="Disordered" evidence="3">
    <location>
        <begin position="200"/>
        <end position="219"/>
    </location>
</feature>
<dbReference type="AlphaFoldDB" id="A0AAU9WU44"/>
<dbReference type="Gene3D" id="3.30.70.330">
    <property type="match status" value="1"/>
</dbReference>
<accession>A0AAU9WU44</accession>
<feature type="compositionally biased region" description="Low complexity" evidence="3">
    <location>
        <begin position="415"/>
        <end position="424"/>
    </location>
</feature>